<dbReference type="InParanoid" id="A0A1Q3D1K0"/>
<evidence type="ECO:0000313" key="1">
    <source>
        <dbReference type="EMBL" id="GAV86325.1"/>
    </source>
</evidence>
<reference evidence="2" key="1">
    <citation type="submission" date="2016-04" db="EMBL/GenBank/DDBJ databases">
        <title>Cephalotus genome sequencing.</title>
        <authorList>
            <person name="Fukushima K."/>
            <person name="Hasebe M."/>
            <person name="Fang X."/>
        </authorList>
    </citation>
    <scope>NUCLEOTIDE SEQUENCE [LARGE SCALE GENOMIC DNA]</scope>
    <source>
        <strain evidence="2">cv. St1</strain>
    </source>
</reference>
<dbReference type="EMBL" id="BDDD01003867">
    <property type="protein sequence ID" value="GAV86325.1"/>
    <property type="molecule type" value="Genomic_DNA"/>
</dbReference>
<organism evidence="1 2">
    <name type="scientific">Cephalotus follicularis</name>
    <name type="common">Albany pitcher plant</name>
    <dbReference type="NCBI Taxonomy" id="3775"/>
    <lineage>
        <taxon>Eukaryota</taxon>
        <taxon>Viridiplantae</taxon>
        <taxon>Streptophyta</taxon>
        <taxon>Embryophyta</taxon>
        <taxon>Tracheophyta</taxon>
        <taxon>Spermatophyta</taxon>
        <taxon>Magnoliopsida</taxon>
        <taxon>eudicotyledons</taxon>
        <taxon>Gunneridae</taxon>
        <taxon>Pentapetalae</taxon>
        <taxon>rosids</taxon>
        <taxon>fabids</taxon>
        <taxon>Oxalidales</taxon>
        <taxon>Cephalotaceae</taxon>
        <taxon>Cephalotus</taxon>
    </lineage>
</organism>
<accession>A0A1Q3D1K0</accession>
<gene>
    <name evidence="1" type="ORF">CFOL_v3_29757</name>
</gene>
<dbReference type="Proteomes" id="UP000187406">
    <property type="component" value="Unassembled WGS sequence"/>
</dbReference>
<keyword evidence="2" id="KW-1185">Reference proteome</keyword>
<evidence type="ECO:0000313" key="2">
    <source>
        <dbReference type="Proteomes" id="UP000187406"/>
    </source>
</evidence>
<proteinExistence type="predicted"/>
<name>A0A1Q3D1K0_CEPFO</name>
<comment type="caution">
    <text evidence="1">The sequence shown here is derived from an EMBL/GenBank/DDBJ whole genome shotgun (WGS) entry which is preliminary data.</text>
</comment>
<protein>
    <submittedName>
        <fullName evidence="1">Uncharacterized protein</fullName>
    </submittedName>
</protein>
<dbReference type="AlphaFoldDB" id="A0A1Q3D1K0"/>
<sequence>LAISMATKATSLARELKRIKSTSQDLYASCEQVIIKGRCLIRLLVSNAIHRRRCKQWR</sequence>
<feature type="non-terminal residue" evidence="1">
    <location>
        <position position="1"/>
    </location>
</feature>